<dbReference type="InterPro" id="IPR002562">
    <property type="entry name" value="3'-5'_exonuclease_dom"/>
</dbReference>
<dbReference type="GO" id="GO:0006139">
    <property type="term" value="P:nucleobase-containing compound metabolic process"/>
    <property type="evidence" value="ECO:0007669"/>
    <property type="project" value="InterPro"/>
</dbReference>
<gene>
    <name evidence="2" type="ORF">GCM10007049_02750</name>
</gene>
<dbReference type="InterPro" id="IPR036397">
    <property type="entry name" value="RNaseH_sf"/>
</dbReference>
<dbReference type="AlphaFoldDB" id="A0A918PKK0"/>
<feature type="domain" description="3'-5' exonuclease" evidence="1">
    <location>
        <begin position="23"/>
        <end position="193"/>
    </location>
</feature>
<dbReference type="Proteomes" id="UP000619457">
    <property type="component" value="Unassembled WGS sequence"/>
</dbReference>
<dbReference type="GO" id="GO:0008408">
    <property type="term" value="F:3'-5' exonuclease activity"/>
    <property type="evidence" value="ECO:0007669"/>
    <property type="project" value="InterPro"/>
</dbReference>
<dbReference type="Gene3D" id="3.30.420.10">
    <property type="entry name" value="Ribonuclease H-like superfamily/Ribonuclease H"/>
    <property type="match status" value="1"/>
</dbReference>
<sequence>MIPMKISKDEVNQLPLGHFEGDIYLIEDEKEVAEAIQDLKRYYRIGFDTETRPSFRKGVSYDVSLLQLSTPDKAYLFRLNHIGLPKPVQKILEDPSRVKIGAAVRDDIKALKKLEPTFKQASFFDLNEELKKVGFHNVGVRNLSAMVLNIRISKAEQVSNWEAEELTKKQQLYAATDAWACLEVFEELYSKGYLDPLFSKEPS</sequence>
<keyword evidence="3" id="KW-1185">Reference proteome</keyword>
<dbReference type="InterPro" id="IPR052408">
    <property type="entry name" value="Exonuclease_MUT-7-like"/>
</dbReference>
<evidence type="ECO:0000313" key="2">
    <source>
        <dbReference type="EMBL" id="GGZ14341.1"/>
    </source>
</evidence>
<dbReference type="GO" id="GO:0003676">
    <property type="term" value="F:nucleic acid binding"/>
    <property type="evidence" value="ECO:0007669"/>
    <property type="project" value="InterPro"/>
</dbReference>
<protein>
    <submittedName>
        <fullName evidence="2">3'-exoribonuclease</fullName>
    </submittedName>
</protein>
<reference evidence="2" key="1">
    <citation type="journal article" date="2014" name="Int. J. Syst. Evol. Microbiol.">
        <title>Complete genome sequence of Corynebacterium casei LMG S-19264T (=DSM 44701T), isolated from a smear-ripened cheese.</title>
        <authorList>
            <consortium name="US DOE Joint Genome Institute (JGI-PGF)"/>
            <person name="Walter F."/>
            <person name="Albersmeier A."/>
            <person name="Kalinowski J."/>
            <person name="Ruckert C."/>
        </authorList>
    </citation>
    <scope>NUCLEOTIDE SEQUENCE</scope>
    <source>
        <strain evidence="2">KCTC 12368</strain>
    </source>
</reference>
<reference evidence="2" key="2">
    <citation type="submission" date="2020-09" db="EMBL/GenBank/DDBJ databases">
        <authorList>
            <person name="Sun Q."/>
            <person name="Kim S."/>
        </authorList>
    </citation>
    <scope>NUCLEOTIDE SEQUENCE</scope>
    <source>
        <strain evidence="2">KCTC 12368</strain>
    </source>
</reference>
<accession>A0A918PKK0</accession>
<evidence type="ECO:0000313" key="3">
    <source>
        <dbReference type="Proteomes" id="UP000619457"/>
    </source>
</evidence>
<proteinExistence type="predicted"/>
<dbReference type="PANTHER" id="PTHR47765">
    <property type="entry name" value="3'-5' EXONUCLEASE DOMAIN-CONTAINING PROTEIN"/>
    <property type="match status" value="1"/>
</dbReference>
<comment type="caution">
    <text evidence="2">The sequence shown here is derived from an EMBL/GenBank/DDBJ whole genome shotgun (WGS) entry which is preliminary data.</text>
</comment>
<dbReference type="CDD" id="cd06141">
    <property type="entry name" value="WRN_exo"/>
    <property type="match status" value="1"/>
</dbReference>
<dbReference type="SUPFAM" id="SSF53098">
    <property type="entry name" value="Ribonuclease H-like"/>
    <property type="match status" value="1"/>
</dbReference>
<evidence type="ECO:0000259" key="1">
    <source>
        <dbReference type="SMART" id="SM00474"/>
    </source>
</evidence>
<name>A0A918PKK0_9BACT</name>
<organism evidence="2 3">
    <name type="scientific">Echinicola pacifica</name>
    <dbReference type="NCBI Taxonomy" id="346377"/>
    <lineage>
        <taxon>Bacteria</taxon>
        <taxon>Pseudomonadati</taxon>
        <taxon>Bacteroidota</taxon>
        <taxon>Cytophagia</taxon>
        <taxon>Cytophagales</taxon>
        <taxon>Cyclobacteriaceae</taxon>
        <taxon>Echinicola</taxon>
    </lineage>
</organism>
<dbReference type="EMBL" id="BMWX01000001">
    <property type="protein sequence ID" value="GGZ14341.1"/>
    <property type="molecule type" value="Genomic_DNA"/>
</dbReference>
<dbReference type="PANTHER" id="PTHR47765:SF2">
    <property type="entry name" value="EXONUCLEASE MUT-7 HOMOLOG"/>
    <property type="match status" value="1"/>
</dbReference>
<dbReference type="Pfam" id="PF01612">
    <property type="entry name" value="DNA_pol_A_exo1"/>
    <property type="match status" value="1"/>
</dbReference>
<dbReference type="InterPro" id="IPR012337">
    <property type="entry name" value="RNaseH-like_sf"/>
</dbReference>
<dbReference type="SMART" id="SM00474">
    <property type="entry name" value="35EXOc"/>
    <property type="match status" value="1"/>
</dbReference>
<dbReference type="RefSeq" id="WP_018474490.1">
    <property type="nucleotide sequence ID" value="NZ_BMWX01000001.1"/>
</dbReference>